<dbReference type="PROSITE" id="PS50240">
    <property type="entry name" value="TRYPSIN_DOM"/>
    <property type="match status" value="1"/>
</dbReference>
<gene>
    <name evidence="10" type="ORF">OXX778_LOCUS6707</name>
</gene>
<evidence type="ECO:0000256" key="1">
    <source>
        <dbReference type="ARBA" id="ARBA00022670"/>
    </source>
</evidence>
<name>A0A813T8D7_9BILA</name>
<dbReference type="InterPro" id="IPR033116">
    <property type="entry name" value="TRYPSIN_SER"/>
</dbReference>
<evidence type="ECO:0000256" key="8">
    <source>
        <dbReference type="SAM" id="SignalP"/>
    </source>
</evidence>
<feature type="chain" id="PRO_5032400817" description="Peptidase S1 domain-containing protein" evidence="8">
    <location>
        <begin position="18"/>
        <end position="305"/>
    </location>
</feature>
<evidence type="ECO:0000259" key="9">
    <source>
        <dbReference type="PROSITE" id="PS50240"/>
    </source>
</evidence>
<dbReference type="InterPro" id="IPR001314">
    <property type="entry name" value="Peptidase_S1A"/>
</dbReference>
<dbReference type="SUPFAM" id="SSF50494">
    <property type="entry name" value="Trypsin-like serine proteases"/>
    <property type="match status" value="1"/>
</dbReference>
<dbReference type="InterPro" id="IPR009003">
    <property type="entry name" value="Peptidase_S1_PA"/>
</dbReference>
<dbReference type="Proteomes" id="UP000663879">
    <property type="component" value="Unassembled WGS sequence"/>
</dbReference>
<dbReference type="OrthoDB" id="10051896at2759"/>
<evidence type="ECO:0000313" key="11">
    <source>
        <dbReference type="Proteomes" id="UP000663879"/>
    </source>
</evidence>
<keyword evidence="11" id="KW-1185">Reference proteome</keyword>
<keyword evidence="1 6" id="KW-0645">Protease</keyword>
<accession>A0A813T8D7</accession>
<sequence>MKLIVLILFLLFIKIDGRIGRLEEDDFTGINWVHCGERPLIHDDLPHKIVGGQESLKGDWPWQIALTYNNRLICGGSIINSYWVVTAAHCVYSSLDPSRYKIISGLHDTNAHDSFTDIKSVSKIIVHPGYSNFGYRNDIALIKLSERLIFNDYIMPVCIPDLTFNLTNQDGIAIGWRSKYSGGPISRYLMEVQLPILSDTKCKEKYQSVETTTTICAGDNGSNFDTCEGDSGGPLVVGFESDHDHDHDHKSDDEHEHEHDHDHDHVHLAYYLVGITSWGYGCGDGGVYTRTSAYKNWISEIVKNN</sequence>
<dbReference type="PANTHER" id="PTHR24252">
    <property type="entry name" value="ACROSIN-RELATED"/>
    <property type="match status" value="1"/>
</dbReference>
<dbReference type="PRINTS" id="PR00722">
    <property type="entry name" value="CHYMOTRYPSIN"/>
</dbReference>
<feature type="region of interest" description="Disordered" evidence="7">
    <location>
        <begin position="240"/>
        <end position="260"/>
    </location>
</feature>
<keyword evidence="2 8" id="KW-0732">Signal</keyword>
<dbReference type="PROSITE" id="PS00134">
    <property type="entry name" value="TRYPSIN_HIS"/>
    <property type="match status" value="1"/>
</dbReference>
<proteinExistence type="predicted"/>
<comment type="caution">
    <text evidence="10">The sequence shown here is derived from an EMBL/GenBank/DDBJ whole genome shotgun (WGS) entry which is preliminary data.</text>
</comment>
<keyword evidence="3 6" id="KW-0378">Hydrolase</keyword>
<evidence type="ECO:0000256" key="3">
    <source>
        <dbReference type="ARBA" id="ARBA00022801"/>
    </source>
</evidence>
<dbReference type="InterPro" id="IPR043504">
    <property type="entry name" value="Peptidase_S1_PA_chymotrypsin"/>
</dbReference>
<dbReference type="Pfam" id="PF00089">
    <property type="entry name" value="Trypsin"/>
    <property type="match status" value="1"/>
</dbReference>
<dbReference type="PANTHER" id="PTHR24252:SF16">
    <property type="entry name" value="TRANSMEMBRANE SERINE PROTEASE 15"/>
    <property type="match status" value="1"/>
</dbReference>
<feature type="domain" description="Peptidase S1" evidence="9">
    <location>
        <begin position="49"/>
        <end position="303"/>
    </location>
</feature>
<dbReference type="FunFam" id="2.40.10.10:FF:000120">
    <property type="entry name" value="Putative serine protease"/>
    <property type="match status" value="1"/>
</dbReference>
<evidence type="ECO:0000256" key="2">
    <source>
        <dbReference type="ARBA" id="ARBA00022729"/>
    </source>
</evidence>
<protein>
    <recommendedName>
        <fullName evidence="9">Peptidase S1 domain-containing protein</fullName>
    </recommendedName>
</protein>
<dbReference type="InterPro" id="IPR001254">
    <property type="entry name" value="Trypsin_dom"/>
</dbReference>
<dbReference type="AlphaFoldDB" id="A0A813T8D7"/>
<dbReference type="EMBL" id="CAJNOC010000809">
    <property type="protein sequence ID" value="CAF0805734.1"/>
    <property type="molecule type" value="Genomic_DNA"/>
</dbReference>
<evidence type="ECO:0000256" key="7">
    <source>
        <dbReference type="SAM" id="MobiDB-lite"/>
    </source>
</evidence>
<evidence type="ECO:0000313" key="10">
    <source>
        <dbReference type="EMBL" id="CAF0805734.1"/>
    </source>
</evidence>
<dbReference type="SMART" id="SM00020">
    <property type="entry name" value="Tryp_SPc"/>
    <property type="match status" value="1"/>
</dbReference>
<evidence type="ECO:0000256" key="5">
    <source>
        <dbReference type="ARBA" id="ARBA00023157"/>
    </source>
</evidence>
<keyword evidence="5" id="KW-1015">Disulfide bond</keyword>
<feature type="signal peptide" evidence="8">
    <location>
        <begin position="1"/>
        <end position="17"/>
    </location>
</feature>
<dbReference type="CDD" id="cd00190">
    <property type="entry name" value="Tryp_SPc"/>
    <property type="match status" value="1"/>
</dbReference>
<evidence type="ECO:0000256" key="6">
    <source>
        <dbReference type="RuleBase" id="RU363034"/>
    </source>
</evidence>
<organism evidence="10 11">
    <name type="scientific">Brachionus calyciflorus</name>
    <dbReference type="NCBI Taxonomy" id="104777"/>
    <lineage>
        <taxon>Eukaryota</taxon>
        <taxon>Metazoa</taxon>
        <taxon>Spiralia</taxon>
        <taxon>Gnathifera</taxon>
        <taxon>Rotifera</taxon>
        <taxon>Eurotatoria</taxon>
        <taxon>Monogononta</taxon>
        <taxon>Pseudotrocha</taxon>
        <taxon>Ploima</taxon>
        <taxon>Brachionidae</taxon>
        <taxon>Brachionus</taxon>
    </lineage>
</organism>
<dbReference type="Gene3D" id="2.40.10.10">
    <property type="entry name" value="Trypsin-like serine proteases"/>
    <property type="match status" value="1"/>
</dbReference>
<evidence type="ECO:0000256" key="4">
    <source>
        <dbReference type="ARBA" id="ARBA00022825"/>
    </source>
</evidence>
<dbReference type="GO" id="GO:0006508">
    <property type="term" value="P:proteolysis"/>
    <property type="evidence" value="ECO:0007669"/>
    <property type="project" value="UniProtKB-KW"/>
</dbReference>
<reference evidence="10" key="1">
    <citation type="submission" date="2021-02" db="EMBL/GenBank/DDBJ databases">
        <authorList>
            <person name="Nowell W R."/>
        </authorList>
    </citation>
    <scope>NUCLEOTIDE SEQUENCE</scope>
    <source>
        <strain evidence="10">Ploen Becks lab</strain>
    </source>
</reference>
<keyword evidence="4 6" id="KW-0720">Serine protease</keyword>
<dbReference type="PROSITE" id="PS00135">
    <property type="entry name" value="TRYPSIN_SER"/>
    <property type="match status" value="1"/>
</dbReference>
<dbReference type="InterPro" id="IPR018114">
    <property type="entry name" value="TRYPSIN_HIS"/>
</dbReference>
<dbReference type="GO" id="GO:0004252">
    <property type="term" value="F:serine-type endopeptidase activity"/>
    <property type="evidence" value="ECO:0007669"/>
    <property type="project" value="InterPro"/>
</dbReference>